<dbReference type="Proteomes" id="UP001362999">
    <property type="component" value="Unassembled WGS sequence"/>
</dbReference>
<dbReference type="AlphaFoldDB" id="A0AAW0B0I1"/>
<feature type="compositionally biased region" description="Low complexity" evidence="5">
    <location>
        <begin position="102"/>
        <end position="115"/>
    </location>
</feature>
<feature type="signal peptide" evidence="6">
    <location>
        <begin position="1"/>
        <end position="26"/>
    </location>
</feature>
<comment type="caution">
    <text evidence="8">The sequence shown here is derived from an EMBL/GenBank/DDBJ whole genome shotgun (WGS) entry which is preliminary data.</text>
</comment>
<evidence type="ECO:0000256" key="1">
    <source>
        <dbReference type="ARBA" id="ARBA00004613"/>
    </source>
</evidence>
<proteinExistence type="predicted"/>
<sequence>MNTMKFSLLMTAVTGLFLASIPSSIAQDDGGLAPEQQCLLNCSLAAVDASGCNIQDTPCVCASSVYATNVTQCAETTCGFPVDVVQGFLQSGCEGVSSAGSSGSSTAGSGSQSASKTNPSSIFSTFPDPRSSSGSQSPSNSAQASEQSQSTVPNGPNSAVAIGGRTKAAAAFAMGLVVCALLA</sequence>
<feature type="domain" description="CFEM" evidence="7">
    <location>
        <begin position="10"/>
        <end position="123"/>
    </location>
</feature>
<keyword evidence="2" id="KW-0964">Secreted</keyword>
<dbReference type="EMBL" id="JAWWNJ010000045">
    <property type="protein sequence ID" value="KAK7018836.1"/>
    <property type="molecule type" value="Genomic_DNA"/>
</dbReference>
<dbReference type="PROSITE" id="PS52012">
    <property type="entry name" value="CFEM"/>
    <property type="match status" value="1"/>
</dbReference>
<evidence type="ECO:0000256" key="5">
    <source>
        <dbReference type="SAM" id="MobiDB-lite"/>
    </source>
</evidence>
<feature type="region of interest" description="Disordered" evidence="5">
    <location>
        <begin position="102"/>
        <end position="158"/>
    </location>
</feature>
<evidence type="ECO:0000256" key="6">
    <source>
        <dbReference type="SAM" id="SignalP"/>
    </source>
</evidence>
<dbReference type="GO" id="GO:0005576">
    <property type="term" value="C:extracellular region"/>
    <property type="evidence" value="ECO:0007669"/>
    <property type="project" value="UniProtKB-SubCell"/>
</dbReference>
<evidence type="ECO:0000256" key="3">
    <source>
        <dbReference type="ARBA" id="ARBA00022729"/>
    </source>
</evidence>
<comment type="subcellular location">
    <subcellularLocation>
        <location evidence="1">Secreted</location>
    </subcellularLocation>
</comment>
<evidence type="ECO:0000313" key="8">
    <source>
        <dbReference type="EMBL" id="KAK7018836.1"/>
    </source>
</evidence>
<keyword evidence="4" id="KW-1015">Disulfide bond</keyword>
<feature type="compositionally biased region" description="Low complexity" evidence="5">
    <location>
        <begin position="131"/>
        <end position="150"/>
    </location>
</feature>
<evidence type="ECO:0000313" key="9">
    <source>
        <dbReference type="Proteomes" id="UP001362999"/>
    </source>
</evidence>
<dbReference type="InterPro" id="IPR008427">
    <property type="entry name" value="Extracellular_membr_CFEM_dom"/>
</dbReference>
<evidence type="ECO:0000259" key="7">
    <source>
        <dbReference type="PROSITE" id="PS52012"/>
    </source>
</evidence>
<protein>
    <recommendedName>
        <fullName evidence="7">CFEM domain-containing protein</fullName>
    </recommendedName>
</protein>
<dbReference type="Pfam" id="PF05730">
    <property type="entry name" value="CFEM"/>
    <property type="match status" value="1"/>
</dbReference>
<keyword evidence="3 6" id="KW-0732">Signal</keyword>
<accession>A0AAW0B0I1</accession>
<organism evidence="8 9">
    <name type="scientific">Favolaschia claudopus</name>
    <dbReference type="NCBI Taxonomy" id="2862362"/>
    <lineage>
        <taxon>Eukaryota</taxon>
        <taxon>Fungi</taxon>
        <taxon>Dikarya</taxon>
        <taxon>Basidiomycota</taxon>
        <taxon>Agaricomycotina</taxon>
        <taxon>Agaricomycetes</taxon>
        <taxon>Agaricomycetidae</taxon>
        <taxon>Agaricales</taxon>
        <taxon>Marasmiineae</taxon>
        <taxon>Mycenaceae</taxon>
        <taxon>Favolaschia</taxon>
    </lineage>
</organism>
<reference evidence="8 9" key="1">
    <citation type="journal article" date="2024" name="J Genomics">
        <title>Draft genome sequencing and assembly of Favolaschia claudopus CIRM-BRFM 2984 isolated from oak limbs.</title>
        <authorList>
            <person name="Navarro D."/>
            <person name="Drula E."/>
            <person name="Chaduli D."/>
            <person name="Cazenave R."/>
            <person name="Ahrendt S."/>
            <person name="Wang J."/>
            <person name="Lipzen A."/>
            <person name="Daum C."/>
            <person name="Barry K."/>
            <person name="Grigoriev I.V."/>
            <person name="Favel A."/>
            <person name="Rosso M.N."/>
            <person name="Martin F."/>
        </authorList>
    </citation>
    <scope>NUCLEOTIDE SEQUENCE [LARGE SCALE GENOMIC DNA]</scope>
    <source>
        <strain evidence="8 9">CIRM-BRFM 2984</strain>
    </source>
</reference>
<name>A0AAW0B0I1_9AGAR</name>
<evidence type="ECO:0000256" key="2">
    <source>
        <dbReference type="ARBA" id="ARBA00022525"/>
    </source>
</evidence>
<keyword evidence="9" id="KW-1185">Reference proteome</keyword>
<gene>
    <name evidence="8" type="ORF">R3P38DRAFT_2978628</name>
</gene>
<feature type="chain" id="PRO_5043653880" description="CFEM domain-containing protein" evidence="6">
    <location>
        <begin position="27"/>
        <end position="183"/>
    </location>
</feature>
<evidence type="ECO:0000256" key="4">
    <source>
        <dbReference type="ARBA" id="ARBA00023157"/>
    </source>
</evidence>